<gene>
    <name evidence="4" type="ORF">CVT25_006751</name>
</gene>
<accession>A0A409X7D6</accession>
<feature type="domain" description="NAD-dependent epimerase/dehydratase" evidence="3">
    <location>
        <begin position="12"/>
        <end position="145"/>
    </location>
</feature>
<dbReference type="FunCoup" id="A0A409X7D6">
    <property type="interactions" value="66"/>
</dbReference>
<protein>
    <recommendedName>
        <fullName evidence="3">NAD-dependent epimerase/dehydratase domain-containing protein</fullName>
    </recommendedName>
</protein>
<evidence type="ECO:0000313" key="4">
    <source>
        <dbReference type="EMBL" id="PPQ86676.1"/>
    </source>
</evidence>
<evidence type="ECO:0000259" key="3">
    <source>
        <dbReference type="Pfam" id="PF01370"/>
    </source>
</evidence>
<dbReference type="SUPFAM" id="SSF51735">
    <property type="entry name" value="NAD(P)-binding Rossmann-fold domains"/>
    <property type="match status" value="1"/>
</dbReference>
<name>A0A409X7D6_PSICY</name>
<comment type="caution">
    <text evidence="4">The sequence shown here is derived from an EMBL/GenBank/DDBJ whole genome shotgun (WGS) entry which is preliminary data.</text>
</comment>
<dbReference type="OrthoDB" id="2735536at2759"/>
<dbReference type="Pfam" id="PF01370">
    <property type="entry name" value="Epimerase"/>
    <property type="match status" value="1"/>
</dbReference>
<dbReference type="InterPro" id="IPR001509">
    <property type="entry name" value="Epimerase_deHydtase"/>
</dbReference>
<dbReference type="EMBL" id="NHYD01002448">
    <property type="protein sequence ID" value="PPQ86676.1"/>
    <property type="molecule type" value="Genomic_DNA"/>
</dbReference>
<proteinExistence type="inferred from homology"/>
<keyword evidence="1" id="KW-0560">Oxidoreductase</keyword>
<dbReference type="Proteomes" id="UP000283269">
    <property type="component" value="Unassembled WGS sequence"/>
</dbReference>
<keyword evidence="5" id="KW-1185">Reference proteome</keyword>
<dbReference type="InParanoid" id="A0A409X7D6"/>
<reference evidence="4 5" key="1">
    <citation type="journal article" date="2018" name="Evol. Lett.">
        <title>Horizontal gene cluster transfer increased hallucinogenic mushroom diversity.</title>
        <authorList>
            <person name="Reynolds H.T."/>
            <person name="Vijayakumar V."/>
            <person name="Gluck-Thaler E."/>
            <person name="Korotkin H.B."/>
            <person name="Matheny P.B."/>
            <person name="Slot J.C."/>
        </authorList>
    </citation>
    <scope>NUCLEOTIDE SEQUENCE [LARGE SCALE GENOMIC DNA]</scope>
    <source>
        <strain evidence="4 5">2631</strain>
    </source>
</reference>
<evidence type="ECO:0000256" key="2">
    <source>
        <dbReference type="ARBA" id="ARBA00023445"/>
    </source>
</evidence>
<dbReference type="PANTHER" id="PTHR10366:SF564">
    <property type="entry name" value="STEROL-4-ALPHA-CARBOXYLATE 3-DEHYDROGENASE, DECARBOXYLATING"/>
    <property type="match status" value="1"/>
</dbReference>
<dbReference type="InterPro" id="IPR036291">
    <property type="entry name" value="NAD(P)-bd_dom_sf"/>
</dbReference>
<dbReference type="Gene3D" id="3.40.50.720">
    <property type="entry name" value="NAD(P)-binding Rossmann-like Domain"/>
    <property type="match status" value="1"/>
</dbReference>
<organism evidence="4 5">
    <name type="scientific">Psilocybe cyanescens</name>
    <dbReference type="NCBI Taxonomy" id="93625"/>
    <lineage>
        <taxon>Eukaryota</taxon>
        <taxon>Fungi</taxon>
        <taxon>Dikarya</taxon>
        <taxon>Basidiomycota</taxon>
        <taxon>Agaricomycotina</taxon>
        <taxon>Agaricomycetes</taxon>
        <taxon>Agaricomycetidae</taxon>
        <taxon>Agaricales</taxon>
        <taxon>Agaricineae</taxon>
        <taxon>Strophariaceae</taxon>
        <taxon>Psilocybe</taxon>
    </lineage>
</organism>
<dbReference type="STRING" id="93625.A0A409X7D6"/>
<dbReference type="AlphaFoldDB" id="A0A409X7D6"/>
<evidence type="ECO:0000313" key="5">
    <source>
        <dbReference type="Proteomes" id="UP000283269"/>
    </source>
</evidence>
<sequence>MPCVTPAENVRVLVTGANGYLAMWIIKALLDQGYAVRGTVRSKERAKDLQDYFNSYSGRAEWVIVEDITKEGAYDEVVKNVNAIEHLASPSKGSTDDPDGHGEEFIKPAVDGTLSILRSALKFGNKLQRIILTSSISAIIRPVADSEPFVIFDENDWSDEFVEAIKRKGSQSSFVDKYYASKNLAERGQSILSVNLGAWNFYHQHKANIAWDLVVLNPGLGPIQDFKDLESLPKSLSIWYQNIFENQSDDLLKAMWEYVDIQDVKDAHIEALKEEAAGERIILCAGNLIFSARPELYSGNLSRGNPDLPRRIAYQYGTEKGKNILGVQYKSPEDTILSMAAYFETRGWLRK</sequence>
<comment type="similarity">
    <text evidence="2">Belongs to the NAD(P)-dependent epimerase/dehydratase family. Dihydroflavonol-4-reductase subfamily.</text>
</comment>
<evidence type="ECO:0000256" key="1">
    <source>
        <dbReference type="ARBA" id="ARBA00023002"/>
    </source>
</evidence>
<dbReference type="PANTHER" id="PTHR10366">
    <property type="entry name" value="NAD DEPENDENT EPIMERASE/DEHYDRATASE"/>
    <property type="match status" value="1"/>
</dbReference>
<dbReference type="GO" id="GO:0016616">
    <property type="term" value="F:oxidoreductase activity, acting on the CH-OH group of donors, NAD or NADP as acceptor"/>
    <property type="evidence" value="ECO:0007669"/>
    <property type="project" value="TreeGrafter"/>
</dbReference>
<dbReference type="InterPro" id="IPR050425">
    <property type="entry name" value="NAD(P)_dehydrat-like"/>
</dbReference>